<evidence type="ECO:0000256" key="1">
    <source>
        <dbReference type="SAM" id="SignalP"/>
    </source>
</evidence>
<reference evidence="3 4" key="1">
    <citation type="submission" date="2016-10" db="EMBL/GenBank/DDBJ databases">
        <authorList>
            <person name="de Groot N.N."/>
        </authorList>
    </citation>
    <scope>NUCLEOTIDE SEQUENCE [LARGE SCALE GENOMIC DNA]</scope>
    <source>
        <strain evidence="3 4">DSM 44945</strain>
    </source>
</reference>
<proteinExistence type="predicted"/>
<feature type="signal peptide" evidence="1">
    <location>
        <begin position="1"/>
        <end position="21"/>
    </location>
</feature>
<organism evidence="3 4">
    <name type="scientific">Planifilum fulgidum</name>
    <dbReference type="NCBI Taxonomy" id="201973"/>
    <lineage>
        <taxon>Bacteria</taxon>
        <taxon>Bacillati</taxon>
        <taxon>Bacillota</taxon>
        <taxon>Bacilli</taxon>
        <taxon>Bacillales</taxon>
        <taxon>Thermoactinomycetaceae</taxon>
        <taxon>Planifilum</taxon>
    </lineage>
</organism>
<dbReference type="OrthoDB" id="9805799at2"/>
<dbReference type="InterPro" id="IPR018392">
    <property type="entry name" value="LysM"/>
</dbReference>
<dbReference type="PANTHER" id="PTHR21666">
    <property type="entry name" value="PEPTIDASE-RELATED"/>
    <property type="match status" value="1"/>
</dbReference>
<dbReference type="PROSITE" id="PS51782">
    <property type="entry name" value="LYSM"/>
    <property type="match status" value="2"/>
</dbReference>
<evidence type="ECO:0000313" key="3">
    <source>
        <dbReference type="EMBL" id="SFF79515.1"/>
    </source>
</evidence>
<dbReference type="SMART" id="SM00257">
    <property type="entry name" value="LysM"/>
    <property type="match status" value="2"/>
</dbReference>
<keyword evidence="1" id="KW-0732">Signal</keyword>
<protein>
    <submittedName>
        <fullName evidence="3">Murein DD-endopeptidase MepM and murein hydrolase activator NlpD, contain LysM domain</fullName>
    </submittedName>
</protein>
<accession>A0A1I2LJR7</accession>
<dbReference type="InterPro" id="IPR036779">
    <property type="entry name" value="LysM_dom_sf"/>
</dbReference>
<keyword evidence="3" id="KW-0378">Hydrolase</keyword>
<evidence type="ECO:0000259" key="2">
    <source>
        <dbReference type="PROSITE" id="PS51782"/>
    </source>
</evidence>
<dbReference type="InterPro" id="IPR016047">
    <property type="entry name" value="M23ase_b-sheet_dom"/>
</dbReference>
<dbReference type="Gene3D" id="3.10.350.10">
    <property type="entry name" value="LysM domain"/>
    <property type="match status" value="2"/>
</dbReference>
<dbReference type="EMBL" id="FOOK01000005">
    <property type="protein sequence ID" value="SFF79515.1"/>
    <property type="molecule type" value="Genomic_DNA"/>
</dbReference>
<dbReference type="AlphaFoldDB" id="A0A1I2LJR7"/>
<dbReference type="CDD" id="cd12797">
    <property type="entry name" value="M23_peptidase"/>
    <property type="match status" value="1"/>
</dbReference>
<sequence length="325" mass="35219">MASKKALVASSLSLCTASWLASGQGQAVHAADDIQGMNPSGWKDERVAEAVLYQYLSPISSVAEGNLAAGKESKPLTYKVKRGDTLYGIGKRYGVDYRKLAAYNRIKNPRLLPVGKVLKLPLKRKWVRVKEGETLESLAEKHKTSKKMLIKLNPDVAAAGSVYTGQVIAVPSPVKVKVPKAVARPESRSKPKARVTASASGAASFSWPVWGQITSRYGWRNGRMHNGIDIWNEKRTSSVIRASLGGRVIQAGYSNGYGNLVVVDHGNGWVTYYAHLSRITVSKGQVVSKGQSLGYMGQTGNATGVHLHFEVRRNGRPVNPLSVLP</sequence>
<feature type="chain" id="PRO_5039661011" evidence="1">
    <location>
        <begin position="22"/>
        <end position="325"/>
    </location>
</feature>
<dbReference type="GO" id="GO:0004222">
    <property type="term" value="F:metalloendopeptidase activity"/>
    <property type="evidence" value="ECO:0007669"/>
    <property type="project" value="TreeGrafter"/>
</dbReference>
<evidence type="ECO:0000313" key="4">
    <source>
        <dbReference type="Proteomes" id="UP000198661"/>
    </source>
</evidence>
<feature type="domain" description="LysM" evidence="2">
    <location>
        <begin position="76"/>
        <end position="120"/>
    </location>
</feature>
<dbReference type="Gene3D" id="2.70.70.10">
    <property type="entry name" value="Glucose Permease (Domain IIA)"/>
    <property type="match status" value="1"/>
</dbReference>
<dbReference type="Pfam" id="PF01476">
    <property type="entry name" value="LysM"/>
    <property type="match status" value="2"/>
</dbReference>
<dbReference type="InterPro" id="IPR011055">
    <property type="entry name" value="Dup_hybrid_motif"/>
</dbReference>
<dbReference type="CDD" id="cd00118">
    <property type="entry name" value="LysM"/>
    <property type="match status" value="2"/>
</dbReference>
<dbReference type="STRING" id="201973.SAMN04488025_10596"/>
<gene>
    <name evidence="3" type="ORF">SAMN04488025_10596</name>
</gene>
<name>A0A1I2LJR7_9BACL</name>
<dbReference type="Proteomes" id="UP000198661">
    <property type="component" value="Unassembled WGS sequence"/>
</dbReference>
<dbReference type="RefSeq" id="WP_092036210.1">
    <property type="nucleotide sequence ID" value="NZ_FOOK01000005.1"/>
</dbReference>
<dbReference type="SUPFAM" id="SSF51261">
    <property type="entry name" value="Duplicated hybrid motif"/>
    <property type="match status" value="1"/>
</dbReference>
<keyword evidence="4" id="KW-1185">Reference proteome</keyword>
<dbReference type="InterPro" id="IPR050570">
    <property type="entry name" value="Cell_wall_metabolism_enzyme"/>
</dbReference>
<dbReference type="PANTHER" id="PTHR21666:SF270">
    <property type="entry name" value="MUREIN HYDROLASE ACTIVATOR ENVC"/>
    <property type="match status" value="1"/>
</dbReference>
<feature type="domain" description="LysM" evidence="2">
    <location>
        <begin position="125"/>
        <end position="170"/>
    </location>
</feature>
<dbReference type="Pfam" id="PF01551">
    <property type="entry name" value="Peptidase_M23"/>
    <property type="match status" value="1"/>
</dbReference>